<dbReference type="EMBL" id="UINC01067876">
    <property type="protein sequence ID" value="SVB99979.1"/>
    <property type="molecule type" value="Genomic_DNA"/>
</dbReference>
<dbReference type="AlphaFoldDB" id="A0A382IL15"/>
<protein>
    <submittedName>
        <fullName evidence="1">Uncharacterized protein</fullName>
    </submittedName>
</protein>
<sequence length="378" mass="44686">LVYEKKNVEIFLENYREKVLTYDIGISRLRNVVDNKGTTSEKIFSLIKKTPSLVYRNIVGFERPPIENLNIKIKFLDYKKVFADRDLALKNLILKNPSEVKAEVEFQGKTYKAKIRLKGDLPDHWESVHRMSLRIDLKGDATIFGLNEFNIQKPRTRLFPYDPVFQDLARSMGNLSVKHNLVKVKVNGQDWGFMDLESHVGKEFLERSERKESLVVRFSDEEGWYYQKTFSNPALNHYRISDPILYSRIYSEGREFTEIDRKRYSYIVNQRLSKGNIYDVDSYSKLLFLAQLWGDIHVLYENNIKHYFNPYTLKLEPISSDQYEPKDLNTTNDPFNLMGECLSSYIFLMNEPYQLFKESDEYRTKQKNNFEQASNTLN</sequence>
<organism evidence="1">
    <name type="scientific">marine metagenome</name>
    <dbReference type="NCBI Taxonomy" id="408172"/>
    <lineage>
        <taxon>unclassified sequences</taxon>
        <taxon>metagenomes</taxon>
        <taxon>ecological metagenomes</taxon>
    </lineage>
</organism>
<feature type="non-terminal residue" evidence="1">
    <location>
        <position position="378"/>
    </location>
</feature>
<gene>
    <name evidence="1" type="ORF">METZ01_LOCUS252833</name>
</gene>
<accession>A0A382IL15</accession>
<proteinExistence type="predicted"/>
<evidence type="ECO:0000313" key="1">
    <source>
        <dbReference type="EMBL" id="SVB99979.1"/>
    </source>
</evidence>
<feature type="non-terminal residue" evidence="1">
    <location>
        <position position="1"/>
    </location>
</feature>
<name>A0A382IL15_9ZZZZ</name>
<reference evidence="1" key="1">
    <citation type="submission" date="2018-05" db="EMBL/GenBank/DDBJ databases">
        <authorList>
            <person name="Lanie J.A."/>
            <person name="Ng W.-L."/>
            <person name="Kazmierczak K.M."/>
            <person name="Andrzejewski T.M."/>
            <person name="Davidsen T.M."/>
            <person name="Wayne K.J."/>
            <person name="Tettelin H."/>
            <person name="Glass J.I."/>
            <person name="Rusch D."/>
            <person name="Podicherti R."/>
            <person name="Tsui H.-C.T."/>
            <person name="Winkler M.E."/>
        </authorList>
    </citation>
    <scope>NUCLEOTIDE SEQUENCE</scope>
</reference>